<comment type="caution">
    <text evidence="2">The sequence shown here is derived from an EMBL/GenBank/DDBJ whole genome shotgun (WGS) entry which is preliminary data.</text>
</comment>
<dbReference type="AlphaFoldDB" id="A0A2M9WP72"/>
<reference evidence="2 3" key="1">
    <citation type="submission" date="2016-10" db="EMBL/GenBank/DDBJ databases">
        <title>WGS of isloates from the oral cavity of healthy individuals.</title>
        <authorList>
            <person name="Sharma S."/>
            <person name="Pal V.K."/>
            <person name="Patil P.B."/>
            <person name="Korpole S."/>
            <person name="Grover V."/>
        </authorList>
    </citation>
    <scope>NUCLEOTIDE SEQUENCE [LARGE SCALE GENOMIC DNA]</scope>
    <source>
        <strain evidence="2 3">DISK12</strain>
    </source>
</reference>
<name>A0A2M9WP72_9LACO</name>
<accession>A0A2M9WP72</accession>
<dbReference type="RefSeq" id="WP_100732622.1">
    <property type="nucleotide sequence ID" value="NZ_MKXG01000032.1"/>
</dbReference>
<feature type="chain" id="PRO_5039165004" description="DUF4352 domain-containing protein" evidence="1">
    <location>
        <begin position="23"/>
        <end position="268"/>
    </location>
</feature>
<protein>
    <recommendedName>
        <fullName evidence="4">DUF4352 domain-containing protein</fullName>
    </recommendedName>
</protein>
<sequence length="268" mass="29956">MKHRILITTLTSVMLIGGISTASTVISNTQTVQAATPSFHSSYWTKNRRVYVTKKITFKRYDALKGRIVRGRRTFKVGQRITVRNAGEFDGWVLAGTRSGSRYWWVSTSASTKWLSLRKPVNTHSYIRGNTYQDKHGVKVAIGNATNVKTSDGQNFVVVTATVTNNGAHSIIPSDWLTSKLVFLSANPKKEKIKTSDIFSEPIDDMPSNNQWSDLIKTGNKKLSQDDSAKIAVVLQSEDTSRVVDSLYIMTSDFSSKKSLLFIQVLKR</sequence>
<feature type="signal peptide" evidence="1">
    <location>
        <begin position="1"/>
        <end position="22"/>
    </location>
</feature>
<gene>
    <name evidence="2" type="ORF">BHU41_06980</name>
</gene>
<proteinExistence type="predicted"/>
<evidence type="ECO:0000256" key="1">
    <source>
        <dbReference type="SAM" id="SignalP"/>
    </source>
</evidence>
<organism evidence="2 3">
    <name type="scientific">Lactobacillus crispatus</name>
    <dbReference type="NCBI Taxonomy" id="47770"/>
    <lineage>
        <taxon>Bacteria</taxon>
        <taxon>Bacillati</taxon>
        <taxon>Bacillota</taxon>
        <taxon>Bacilli</taxon>
        <taxon>Lactobacillales</taxon>
        <taxon>Lactobacillaceae</taxon>
        <taxon>Lactobacillus</taxon>
    </lineage>
</organism>
<evidence type="ECO:0000313" key="3">
    <source>
        <dbReference type="Proteomes" id="UP000231914"/>
    </source>
</evidence>
<keyword evidence="1" id="KW-0732">Signal</keyword>
<dbReference type="EMBL" id="MKXG01000032">
    <property type="protein sequence ID" value="PJZ17221.1"/>
    <property type="molecule type" value="Genomic_DNA"/>
</dbReference>
<evidence type="ECO:0000313" key="2">
    <source>
        <dbReference type="EMBL" id="PJZ17221.1"/>
    </source>
</evidence>
<dbReference type="Proteomes" id="UP000231914">
    <property type="component" value="Unassembled WGS sequence"/>
</dbReference>
<evidence type="ECO:0008006" key="4">
    <source>
        <dbReference type="Google" id="ProtNLM"/>
    </source>
</evidence>